<sequence>MDRSHLESYAGTQLNPYREMPEMTAGAAVLGFLPAFMDVHTHETHLSINEDGSLAVIHLLDGLPDHWVIERDMQGRITALKEGIVAGFMRQDRFFTRSELAQLRWDA</sequence>
<dbReference type="OrthoDB" id="5795260at2"/>
<name>A0A1H9EFX6_9GAMM</name>
<keyword evidence="2" id="KW-1185">Reference proteome</keyword>
<dbReference type="Proteomes" id="UP000199496">
    <property type="component" value="Unassembled WGS sequence"/>
</dbReference>
<gene>
    <name evidence="1" type="ORF">SAMN05421693_12154</name>
</gene>
<proteinExistence type="predicted"/>
<evidence type="ECO:0000313" key="1">
    <source>
        <dbReference type="EMBL" id="SEQ24535.1"/>
    </source>
</evidence>
<organism evidence="1 2">
    <name type="scientific">Ectothiorhodospira magna</name>
    <dbReference type="NCBI Taxonomy" id="867345"/>
    <lineage>
        <taxon>Bacteria</taxon>
        <taxon>Pseudomonadati</taxon>
        <taxon>Pseudomonadota</taxon>
        <taxon>Gammaproteobacteria</taxon>
        <taxon>Chromatiales</taxon>
        <taxon>Ectothiorhodospiraceae</taxon>
        <taxon>Ectothiorhodospira</taxon>
    </lineage>
</organism>
<dbReference type="AlphaFoldDB" id="A0A1H9EFX6"/>
<dbReference type="RefSeq" id="WP_090207973.1">
    <property type="nucleotide sequence ID" value="NZ_FOFO01000021.1"/>
</dbReference>
<protein>
    <submittedName>
        <fullName evidence="1">Uncharacterized protein</fullName>
    </submittedName>
</protein>
<evidence type="ECO:0000313" key="2">
    <source>
        <dbReference type="Proteomes" id="UP000199496"/>
    </source>
</evidence>
<reference evidence="1 2" key="1">
    <citation type="submission" date="2016-10" db="EMBL/GenBank/DDBJ databases">
        <authorList>
            <person name="de Groot N.N."/>
        </authorList>
    </citation>
    <scope>NUCLEOTIDE SEQUENCE [LARGE SCALE GENOMIC DNA]</scope>
    <source>
        <strain evidence="1 2">B7-7</strain>
    </source>
</reference>
<accession>A0A1H9EFX6</accession>
<dbReference type="STRING" id="867345.SAMN05421693_12154"/>
<dbReference type="EMBL" id="FOFO01000021">
    <property type="protein sequence ID" value="SEQ24535.1"/>
    <property type="molecule type" value="Genomic_DNA"/>
</dbReference>